<reference evidence="1 2" key="1">
    <citation type="submission" date="2024-05" db="EMBL/GenBank/DDBJ databases">
        <authorList>
            <person name="Duchaud E."/>
        </authorList>
    </citation>
    <scope>NUCLEOTIDE SEQUENCE [LARGE SCALE GENOMIC DNA]</scope>
    <source>
        <strain evidence="1">Ena-SAMPLE-TAB-13-05-2024-13:56:06:370-140302</strain>
    </source>
</reference>
<organism evidence="1 2">
    <name type="scientific">Tenacibaculum platacis</name>
    <dbReference type="NCBI Taxonomy" id="3137852"/>
    <lineage>
        <taxon>Bacteria</taxon>
        <taxon>Pseudomonadati</taxon>
        <taxon>Bacteroidota</taxon>
        <taxon>Flavobacteriia</taxon>
        <taxon>Flavobacteriales</taxon>
        <taxon>Flavobacteriaceae</taxon>
        <taxon>Tenacibaculum</taxon>
    </lineage>
</organism>
<accession>A0ABM9NQS8</accession>
<dbReference type="RefSeq" id="WP_348709672.1">
    <property type="nucleotide sequence ID" value="NZ_CAXIXY010000003.1"/>
</dbReference>
<dbReference type="Proteomes" id="UP001497416">
    <property type="component" value="Unassembled WGS sequence"/>
</dbReference>
<protein>
    <recommendedName>
        <fullName evidence="3">TonB C-terminal domain-containing protein</fullName>
    </recommendedName>
</protein>
<name>A0ABM9NQS8_9FLAO</name>
<evidence type="ECO:0008006" key="3">
    <source>
        <dbReference type="Google" id="ProtNLM"/>
    </source>
</evidence>
<dbReference type="PROSITE" id="PS51257">
    <property type="entry name" value="PROKAR_LIPOPROTEIN"/>
    <property type="match status" value="1"/>
</dbReference>
<proteinExistence type="predicted"/>
<dbReference type="EMBL" id="CAXIXY010000003">
    <property type="protein sequence ID" value="CAL2075377.1"/>
    <property type="molecule type" value="Genomic_DNA"/>
</dbReference>
<comment type="caution">
    <text evidence="1">The sequence shown here is derived from an EMBL/GenBank/DDBJ whole genome shotgun (WGS) entry which is preliminary data.</text>
</comment>
<evidence type="ECO:0000313" key="2">
    <source>
        <dbReference type="Proteomes" id="UP001497416"/>
    </source>
</evidence>
<evidence type="ECO:0000313" key="1">
    <source>
        <dbReference type="EMBL" id="CAL2075377.1"/>
    </source>
</evidence>
<keyword evidence="2" id="KW-1185">Reference proteome</keyword>
<sequence>MKQIIFFFTILLITSCGQKKTVESKPTQFLTKDLTEVPTFPNCETHKDWIDKELCLVNSIQELISKKAEESKLVLAQDTLKVGIRIEVDGSSTILSNKSNNKELESLSLKVLEDLPYIEPAISKKLNKKVTSGFSFYVIFKNNEITSKWER</sequence>
<gene>
    <name evidence="1" type="ORF">T190607A01A_10181</name>
</gene>